<dbReference type="InterPro" id="IPR051218">
    <property type="entry name" value="Sec_MonoDiacylglyc_Lipase"/>
</dbReference>
<organism evidence="6 7">
    <name type="scientific">Clathrus columnatus</name>
    <dbReference type="NCBI Taxonomy" id="1419009"/>
    <lineage>
        <taxon>Eukaryota</taxon>
        <taxon>Fungi</taxon>
        <taxon>Dikarya</taxon>
        <taxon>Basidiomycota</taxon>
        <taxon>Agaricomycotina</taxon>
        <taxon>Agaricomycetes</taxon>
        <taxon>Phallomycetidae</taxon>
        <taxon>Phallales</taxon>
        <taxon>Clathraceae</taxon>
        <taxon>Clathrus</taxon>
    </lineage>
</organism>
<gene>
    <name evidence="6" type="ORF">Clacol_001139</name>
</gene>
<dbReference type="Proteomes" id="UP001050691">
    <property type="component" value="Unassembled WGS sequence"/>
</dbReference>
<dbReference type="Gene3D" id="3.40.50.1820">
    <property type="entry name" value="alpha/beta hydrolase"/>
    <property type="match status" value="1"/>
</dbReference>
<evidence type="ECO:0000256" key="2">
    <source>
        <dbReference type="ARBA" id="ARBA00043996"/>
    </source>
</evidence>
<evidence type="ECO:0000313" key="6">
    <source>
        <dbReference type="EMBL" id="GJJ06943.1"/>
    </source>
</evidence>
<proteinExistence type="inferred from homology"/>
<evidence type="ECO:0000256" key="1">
    <source>
        <dbReference type="ARBA" id="ARBA00023157"/>
    </source>
</evidence>
<comment type="similarity">
    <text evidence="2">Belongs to the AB hydrolase superfamily. Lipase family. Class 3 subfamily.</text>
</comment>
<keyword evidence="7" id="KW-1185">Reference proteome</keyword>
<dbReference type="InterPro" id="IPR029058">
    <property type="entry name" value="AB_hydrolase_fold"/>
</dbReference>
<reference evidence="6" key="1">
    <citation type="submission" date="2021-10" db="EMBL/GenBank/DDBJ databases">
        <title>De novo Genome Assembly of Clathrus columnatus (Basidiomycota, Fungi) Using Illumina and Nanopore Sequence Data.</title>
        <authorList>
            <person name="Ogiso-Tanaka E."/>
            <person name="Itagaki H."/>
            <person name="Hosoya T."/>
            <person name="Hosaka K."/>
        </authorList>
    </citation>
    <scope>NUCLEOTIDE SEQUENCE</scope>
    <source>
        <strain evidence="6">MO-923</strain>
    </source>
</reference>
<evidence type="ECO:0000259" key="5">
    <source>
        <dbReference type="Pfam" id="PF01764"/>
    </source>
</evidence>
<dbReference type="GO" id="GO:0006629">
    <property type="term" value="P:lipid metabolic process"/>
    <property type="evidence" value="ECO:0007669"/>
    <property type="project" value="InterPro"/>
</dbReference>
<dbReference type="Pfam" id="PF01764">
    <property type="entry name" value="Lipase_3"/>
    <property type="match status" value="1"/>
</dbReference>
<dbReference type="AlphaFoldDB" id="A0AAV5A2T5"/>
<evidence type="ECO:0000256" key="4">
    <source>
        <dbReference type="ARBA" id="ARBA00048461"/>
    </source>
</evidence>
<dbReference type="SUPFAM" id="SSF53474">
    <property type="entry name" value="alpha/beta-Hydrolases"/>
    <property type="match status" value="1"/>
</dbReference>
<dbReference type="PANTHER" id="PTHR45856">
    <property type="entry name" value="ALPHA/BETA-HYDROLASES SUPERFAMILY PROTEIN"/>
    <property type="match status" value="1"/>
</dbReference>
<accession>A0AAV5A2T5</accession>
<sequence>MSDFEAVKKKIHKRHLAQLESHELVAGPLESLPIFSTYDDLVTWTNDSQTQINTGKHNRVYGGAIGSSINFNNAFMAFMESAAVYLRDVSTVITAVGLYRTNNDDEEAIRLMERSTKQISDIRHPDGHRTMVGPFCGAFVPKDYKTSSNPYLGIAYKGTNLTSREILNDLWAASTVRADGYVWNSQVARGFYYPLISTYHQTPSLMPYAMVRTAISEIANGSANTIVMHVTGHSLGGAYGTLTYGQLTIDGSGATKAVLGDLYTFGAPRVGRGDFAVPFKAAVPAGKTSIGSPWRIMNNKDIVPKVPASLPWPATRDPYIHIDSAYMIYPDQNPALQPSEIGTHPTWPAPVFSVKPHYTTEYYKSMTYATTHRSSVHLVTPWGTLPLPKTTISGSDVENKPFWDHQTTADSFILENRGDYVVGWIQYGSLIGEITAFGNVQASLVNAKIFNFDSTERLFTHENQCVFVKEAKAQLGLYFVVAGTVVGYASVVTKDSQAHGVSDGTLKRGQCIWSFDESPSILDIENAVAADFRRILTIT</sequence>
<dbReference type="InterPro" id="IPR002921">
    <property type="entry name" value="Fungal_lipase-type"/>
</dbReference>
<dbReference type="EMBL" id="BPWL01000002">
    <property type="protein sequence ID" value="GJJ06943.1"/>
    <property type="molecule type" value="Genomic_DNA"/>
</dbReference>
<comment type="catalytic activity">
    <reaction evidence="4">
        <text>a monoacylglycerol + H2O = glycerol + a fatty acid + H(+)</text>
        <dbReference type="Rhea" id="RHEA:15245"/>
        <dbReference type="ChEBI" id="CHEBI:15377"/>
        <dbReference type="ChEBI" id="CHEBI:15378"/>
        <dbReference type="ChEBI" id="CHEBI:17408"/>
        <dbReference type="ChEBI" id="CHEBI:17754"/>
        <dbReference type="ChEBI" id="CHEBI:28868"/>
    </reaction>
</comment>
<keyword evidence="1" id="KW-1015">Disulfide bond</keyword>
<dbReference type="PANTHER" id="PTHR45856:SF11">
    <property type="entry name" value="FUNGAL LIPASE-LIKE DOMAIN-CONTAINING PROTEIN"/>
    <property type="match status" value="1"/>
</dbReference>
<evidence type="ECO:0000256" key="3">
    <source>
        <dbReference type="ARBA" id="ARBA00047591"/>
    </source>
</evidence>
<comment type="caution">
    <text evidence="6">The sequence shown here is derived from an EMBL/GenBank/DDBJ whole genome shotgun (WGS) entry which is preliminary data.</text>
</comment>
<comment type="catalytic activity">
    <reaction evidence="3">
        <text>a diacylglycerol + H2O = a monoacylglycerol + a fatty acid + H(+)</text>
        <dbReference type="Rhea" id="RHEA:32731"/>
        <dbReference type="ChEBI" id="CHEBI:15377"/>
        <dbReference type="ChEBI" id="CHEBI:15378"/>
        <dbReference type="ChEBI" id="CHEBI:17408"/>
        <dbReference type="ChEBI" id="CHEBI:18035"/>
        <dbReference type="ChEBI" id="CHEBI:28868"/>
    </reaction>
</comment>
<name>A0AAV5A2T5_9AGAM</name>
<feature type="domain" description="Fungal lipase-type" evidence="5">
    <location>
        <begin position="154"/>
        <end position="308"/>
    </location>
</feature>
<evidence type="ECO:0000313" key="7">
    <source>
        <dbReference type="Proteomes" id="UP001050691"/>
    </source>
</evidence>
<protein>
    <recommendedName>
        <fullName evidence="5">Fungal lipase-type domain-containing protein</fullName>
    </recommendedName>
</protein>